<dbReference type="InterPro" id="IPR004217">
    <property type="entry name" value="Tim10-like"/>
</dbReference>
<evidence type="ECO:0000256" key="8">
    <source>
        <dbReference type="RuleBase" id="RU367043"/>
    </source>
</evidence>
<dbReference type="GO" id="GO:0015031">
    <property type="term" value="P:protein transport"/>
    <property type="evidence" value="ECO:0007669"/>
    <property type="project" value="UniProtKB-KW"/>
</dbReference>
<dbReference type="InterPro" id="IPR035427">
    <property type="entry name" value="Tim10-like_dom_sf"/>
</dbReference>
<keyword evidence="8" id="KW-0472">Membrane</keyword>
<comment type="subunit">
    <text evidence="8">Heterohexamer.</text>
</comment>
<gene>
    <name evidence="10" type="primary">TIM9</name>
</gene>
<keyword evidence="3" id="KW-0862">Zinc</keyword>
<dbReference type="Pfam" id="PF02953">
    <property type="entry name" value="zf-Tim10_DDP"/>
    <property type="match status" value="1"/>
</dbReference>
<dbReference type="PANTHER" id="PTHR13172">
    <property type="entry name" value="MITOCHONDRIAL IMPORT INNER MEMBRANE TRANSLOCASE SUBUNIT TIM9B"/>
    <property type="match status" value="1"/>
</dbReference>
<keyword evidence="4 8" id="KW-0653">Protein transport</keyword>
<dbReference type="AlphaFoldDB" id="A0A192ZIM9"/>
<evidence type="ECO:0000256" key="1">
    <source>
        <dbReference type="ARBA" id="ARBA00022448"/>
    </source>
</evidence>
<comment type="domain">
    <text evidence="8">The twin CX3C motif contains 4 conserved Cys residues that form 2 disulfide bonds in the mitochondrial intermembrane space.</text>
</comment>
<keyword evidence="5 8" id="KW-0811">Translocation</keyword>
<dbReference type="Gene3D" id="1.10.287.810">
    <property type="entry name" value="Mitochondrial import inner membrane translocase subunit tim13 like domains"/>
    <property type="match status" value="1"/>
</dbReference>
<proteinExistence type="evidence at transcript level"/>
<dbReference type="InterPro" id="IPR050673">
    <property type="entry name" value="Mito_inner_translocase_sub"/>
</dbReference>
<evidence type="ECO:0000256" key="7">
    <source>
        <dbReference type="ARBA" id="ARBA00023157"/>
    </source>
</evidence>
<keyword evidence="1 8" id="KW-0813">Transport</keyword>
<evidence type="ECO:0000256" key="2">
    <source>
        <dbReference type="ARBA" id="ARBA00022723"/>
    </source>
</evidence>
<evidence type="ECO:0000256" key="4">
    <source>
        <dbReference type="ARBA" id="ARBA00022927"/>
    </source>
</evidence>
<comment type="function">
    <text evidence="8">Mitochondrial intermembrane chaperone that participates in the import and insertion of some multi-pass transmembrane proteins into the mitochondrial inner membrane. Also required for the transfer of beta-barrel precursors from the TOM complex to the sorting and assembly machinery (SAM complex) of the outer membrane. Acts as a chaperone-like protein that protects the hydrophobic precursors from aggregation and guide them through the mitochondrial intermembrane space.</text>
</comment>
<dbReference type="GO" id="GO:0046872">
    <property type="term" value="F:metal ion binding"/>
    <property type="evidence" value="ECO:0007669"/>
    <property type="project" value="UniProtKB-KW"/>
</dbReference>
<protein>
    <recommendedName>
        <fullName evidence="8">Mitochondrial import inner membrane translocase subunit</fullName>
    </recommendedName>
</protein>
<accession>A0A192ZIM9</accession>
<evidence type="ECO:0000313" key="10">
    <source>
        <dbReference type="EMBL" id="ANM86777.1"/>
    </source>
</evidence>
<dbReference type="GO" id="GO:0005743">
    <property type="term" value="C:mitochondrial inner membrane"/>
    <property type="evidence" value="ECO:0007669"/>
    <property type="project" value="UniProtKB-SubCell"/>
</dbReference>
<keyword evidence="7 8" id="KW-1015">Disulfide bond</keyword>
<name>A0A192ZIM9_9EUKA</name>
<evidence type="ECO:0000256" key="6">
    <source>
        <dbReference type="ARBA" id="ARBA00023128"/>
    </source>
</evidence>
<keyword evidence="6 8" id="KW-0496">Mitochondrion</keyword>
<evidence type="ECO:0000256" key="5">
    <source>
        <dbReference type="ARBA" id="ARBA00023010"/>
    </source>
</evidence>
<comment type="subcellular location">
    <subcellularLocation>
        <location evidence="8">Mitochondrion inner membrane</location>
        <topology evidence="8">Peripheral membrane protein</topology>
        <orientation evidence="8">Intermembrane side</orientation>
    </subcellularLocation>
</comment>
<reference evidence="10" key="1">
    <citation type="journal article" date="2016" name="Mol. Biol. Evol.">
        <title>Novel hydrogenosomes in the microaerophilic jakobid Stygiella incarcerata.</title>
        <authorList>
            <person name="Leger M.M."/>
            <person name="Eme L."/>
            <person name="Hug L.A."/>
            <person name="Roger A.J."/>
        </authorList>
    </citation>
    <scope>NUCLEOTIDE SEQUENCE</scope>
</reference>
<feature type="domain" description="Tim10-like" evidence="9">
    <location>
        <begin position="22"/>
        <end position="76"/>
    </location>
</feature>
<keyword evidence="8" id="KW-0143">Chaperone</keyword>
<dbReference type="SUPFAM" id="SSF144122">
    <property type="entry name" value="Tim10-like"/>
    <property type="match status" value="1"/>
</dbReference>
<keyword evidence="2" id="KW-0479">Metal-binding</keyword>
<sequence length="94" mass="11033">MDLSHLSEKQQAKLFDKLEDFQVRDAMRVFHIVSQRCFDQCVTSFRSSNLSSSEAKCLKDCAQKYFKHQQRVLQAFWTEVAKQQADEKPNTKSK</sequence>
<keyword evidence="8" id="KW-0999">Mitochondrion inner membrane</keyword>
<dbReference type="EMBL" id="KT984557">
    <property type="protein sequence ID" value="ANM86777.1"/>
    <property type="molecule type" value="mRNA"/>
</dbReference>
<evidence type="ECO:0000259" key="9">
    <source>
        <dbReference type="Pfam" id="PF02953"/>
    </source>
</evidence>
<organism evidence="10">
    <name type="scientific">Stygiella incarcerata</name>
    <dbReference type="NCBI Taxonomy" id="1712417"/>
    <lineage>
        <taxon>Eukaryota</taxon>
        <taxon>Discoba</taxon>
        <taxon>Jakobida</taxon>
        <taxon>Andalucina</taxon>
        <taxon>Stygiellidae</taxon>
        <taxon>Stygiella</taxon>
    </lineage>
</organism>
<comment type="similarity">
    <text evidence="8">Belongs to the small Tim family.</text>
</comment>
<evidence type="ECO:0000256" key="3">
    <source>
        <dbReference type="ARBA" id="ARBA00022833"/>
    </source>
</evidence>